<gene>
    <name evidence="2" type="ORF">FHU39_003149</name>
</gene>
<dbReference type="EMBL" id="JACHVQ010000002">
    <property type="protein sequence ID" value="MBB2893131.1"/>
    <property type="molecule type" value="Genomic_DNA"/>
</dbReference>
<dbReference type="AlphaFoldDB" id="A0A839NEL1"/>
<evidence type="ECO:0000256" key="1">
    <source>
        <dbReference type="SAM" id="MobiDB-lite"/>
    </source>
</evidence>
<evidence type="ECO:0000313" key="3">
    <source>
        <dbReference type="Proteomes" id="UP000559182"/>
    </source>
</evidence>
<dbReference type="SUPFAM" id="SSF53474">
    <property type="entry name" value="alpha/beta-Hydrolases"/>
    <property type="match status" value="1"/>
</dbReference>
<protein>
    <recommendedName>
        <fullName evidence="4">Alpha/beta hydrolase</fullName>
    </recommendedName>
</protein>
<name>A0A839NEL1_9MICO</name>
<dbReference type="PANTHER" id="PTHR43265:SF1">
    <property type="entry name" value="ESTERASE ESTD"/>
    <property type="match status" value="1"/>
</dbReference>
<dbReference type="InterPro" id="IPR053145">
    <property type="entry name" value="AB_hydrolase_Est10"/>
</dbReference>
<feature type="region of interest" description="Disordered" evidence="1">
    <location>
        <begin position="1"/>
        <end position="25"/>
    </location>
</feature>
<dbReference type="Gene3D" id="3.40.50.1820">
    <property type="entry name" value="alpha/beta hydrolase"/>
    <property type="match status" value="1"/>
</dbReference>
<keyword evidence="3" id="KW-1185">Reference proteome</keyword>
<evidence type="ECO:0000313" key="2">
    <source>
        <dbReference type="EMBL" id="MBB2893131.1"/>
    </source>
</evidence>
<comment type="caution">
    <text evidence="2">The sequence shown here is derived from an EMBL/GenBank/DDBJ whole genome shotgun (WGS) entry which is preliminary data.</text>
</comment>
<accession>A0A839NEL1</accession>
<dbReference type="PANTHER" id="PTHR43265">
    <property type="entry name" value="ESTERASE ESTD"/>
    <property type="match status" value="1"/>
</dbReference>
<proteinExistence type="predicted"/>
<reference evidence="2 3" key="1">
    <citation type="submission" date="2020-08" db="EMBL/GenBank/DDBJ databases">
        <title>Sequencing the genomes of 1000 actinobacteria strains.</title>
        <authorList>
            <person name="Klenk H.-P."/>
        </authorList>
    </citation>
    <scope>NUCLEOTIDE SEQUENCE [LARGE SCALE GENOMIC DNA]</scope>
    <source>
        <strain evidence="2 3">DSM 105369</strain>
    </source>
</reference>
<sequence length="336" mass="34994">MTAAAPGTAASGTAATAPTSTEVSFDAQGTTTYATLEEPAHPSGRKLPAALLIAGSGPTDRNGNPKTGESPDTLRLVADLLARQGIASLRFDKYFSGKTGAGRFAGKASTITVDDFLDQATAAYSFLRGRPGIDPGKLLLVGHSQGGKYALVLANSLSPRPAGLCLLEPGDLRLLTVHELQLDEHIAGWVRSGALTSAAGRQNSRLVHAQIVSFRTTGSATTSGMAPQVARAFTSVINPNNAAYSRSDDELVPATYAAKLPSSTKVLMTDGTRDSKIPPSSTGPLVSALRRAHVSGPGYRLIKGIDHDLHLADQPDSTQVLAPAVVDVIDSWSKEF</sequence>
<organism evidence="2 3">
    <name type="scientific">Flexivirga oryzae</name>
    <dbReference type="NCBI Taxonomy" id="1794944"/>
    <lineage>
        <taxon>Bacteria</taxon>
        <taxon>Bacillati</taxon>
        <taxon>Actinomycetota</taxon>
        <taxon>Actinomycetes</taxon>
        <taxon>Micrococcales</taxon>
        <taxon>Dermacoccaceae</taxon>
        <taxon>Flexivirga</taxon>
    </lineage>
</organism>
<dbReference type="RefSeq" id="WP_183321484.1">
    <property type="nucleotide sequence ID" value="NZ_JACHVQ010000002.1"/>
</dbReference>
<dbReference type="Proteomes" id="UP000559182">
    <property type="component" value="Unassembled WGS sequence"/>
</dbReference>
<dbReference type="InterPro" id="IPR029058">
    <property type="entry name" value="AB_hydrolase_fold"/>
</dbReference>
<feature type="compositionally biased region" description="Low complexity" evidence="1">
    <location>
        <begin position="1"/>
        <end position="21"/>
    </location>
</feature>
<evidence type="ECO:0008006" key="4">
    <source>
        <dbReference type="Google" id="ProtNLM"/>
    </source>
</evidence>
<dbReference type="GO" id="GO:0052689">
    <property type="term" value="F:carboxylic ester hydrolase activity"/>
    <property type="evidence" value="ECO:0007669"/>
    <property type="project" value="TreeGrafter"/>
</dbReference>